<reference evidence="8" key="1">
    <citation type="submission" date="2023-06" db="EMBL/GenBank/DDBJ databases">
        <authorList>
            <person name="Delattre M."/>
        </authorList>
    </citation>
    <scope>NUCLEOTIDE SEQUENCE</scope>
    <source>
        <strain evidence="8">AF72</strain>
    </source>
</reference>
<keyword evidence="2 4" id="KW-0863">Zinc-finger</keyword>
<keyword evidence="3" id="KW-0862">Zinc</keyword>
<dbReference type="PROSITE" id="PS50089">
    <property type="entry name" value="ZF_RING_2"/>
    <property type="match status" value="1"/>
</dbReference>
<dbReference type="SUPFAM" id="SSF57903">
    <property type="entry name" value="FYVE/PHD zinc finger"/>
    <property type="match status" value="1"/>
</dbReference>
<accession>A0AA36CXW9</accession>
<dbReference type="AlphaFoldDB" id="A0AA36CXW9"/>
<feature type="domain" description="RING-type" evidence="7">
    <location>
        <begin position="18"/>
        <end position="58"/>
    </location>
</feature>
<evidence type="ECO:0000313" key="9">
    <source>
        <dbReference type="Proteomes" id="UP001177023"/>
    </source>
</evidence>
<feature type="compositionally biased region" description="Acidic residues" evidence="5">
    <location>
        <begin position="184"/>
        <end position="215"/>
    </location>
</feature>
<keyword evidence="1" id="KW-0479">Metal-binding</keyword>
<gene>
    <name evidence="8" type="ORF">MSPICULIGERA_LOCUS14632</name>
</gene>
<dbReference type="SMART" id="SM00249">
    <property type="entry name" value="PHD"/>
    <property type="match status" value="1"/>
</dbReference>
<evidence type="ECO:0000256" key="1">
    <source>
        <dbReference type="ARBA" id="ARBA00022723"/>
    </source>
</evidence>
<sequence length="639" mass="72920">MDEPSTSKEEDRPVDQECPICLARIGSKYSTLDGCKHIFHPLCIEQWIARTTNCPNCRAVVNKIYLKHNGKTVKEKTIEQKKVYDPVEEDFTACQVCGRNSDEDVLLLCDSCDQGFHTFCLPTPLSNVPDGSWYCPNCVRTMQSRNQQRRAQAVRAIPRTAAAERVRSRITDLVRELDELPLLSDEEEDELTDTDEEDEEDEEEVELPDDSEEEVTGPRFHRVDAAVLGSDDDDFGPLLSHQNLPKVERRRRKPKKAASTKTTKKGKVTRRKKRRRSGKKRHMRILDDFWGDNKKEAGGKQSPKKHRTFFEPARLSTTGAGYSSIVDGEHTDEYTRSALSRLFDQPLNRVTAKPKKPEPVKYVPPVDLLGDVIDEQTKLLAPGKYFRQEGDKLVATEDFKNYKESLNRKMSTSVAQALGLESTSKQRSPSESEDPKEKAARDRAYMEESRRNCIKALAERKERERNAKIFQKNEKRKAKMSREELLAEQRREAYGSSMPTYNPIKPSSSYGLPSYQQKTADNEGAVSSTSANGHHKHDREEGKKEHPKRHPKTASSSKPPNGDGDCNRDFYKKHTKDVEKHVMLVVKPAFKKKLISGAEYKQLLRDIVKPLLKERCLDPPTIVTKAKTQLEAFYAQKSR</sequence>
<protein>
    <recommendedName>
        <fullName evidence="10">PHD and RING finger domain-containing protein 1</fullName>
    </recommendedName>
</protein>
<evidence type="ECO:0000259" key="7">
    <source>
        <dbReference type="PROSITE" id="PS50089"/>
    </source>
</evidence>
<dbReference type="InterPro" id="IPR001841">
    <property type="entry name" value="Znf_RING"/>
</dbReference>
<comment type="caution">
    <text evidence="8">The sequence shown here is derived from an EMBL/GenBank/DDBJ whole genome shotgun (WGS) entry which is preliminary data.</text>
</comment>
<feature type="non-terminal residue" evidence="8">
    <location>
        <position position="1"/>
    </location>
</feature>
<dbReference type="SMART" id="SM00184">
    <property type="entry name" value="RING"/>
    <property type="match status" value="2"/>
</dbReference>
<evidence type="ECO:0000259" key="6">
    <source>
        <dbReference type="PROSITE" id="PS50016"/>
    </source>
</evidence>
<name>A0AA36CXW9_9BILA</name>
<feature type="compositionally biased region" description="Polar residues" evidence="5">
    <location>
        <begin position="497"/>
        <end position="532"/>
    </location>
</feature>
<dbReference type="PROSITE" id="PS01359">
    <property type="entry name" value="ZF_PHD_1"/>
    <property type="match status" value="1"/>
</dbReference>
<feature type="region of interest" description="Disordered" evidence="5">
    <location>
        <begin position="178"/>
        <end position="313"/>
    </location>
</feature>
<feature type="domain" description="PHD-type" evidence="6">
    <location>
        <begin position="91"/>
        <end position="141"/>
    </location>
</feature>
<dbReference type="InterPro" id="IPR011011">
    <property type="entry name" value="Znf_FYVE_PHD"/>
</dbReference>
<evidence type="ECO:0008006" key="10">
    <source>
        <dbReference type="Google" id="ProtNLM"/>
    </source>
</evidence>
<dbReference type="InterPro" id="IPR019787">
    <property type="entry name" value="Znf_PHD-finger"/>
</dbReference>
<dbReference type="Gene3D" id="3.30.40.10">
    <property type="entry name" value="Zinc/RING finger domain, C3HC4 (zinc finger)"/>
    <property type="match status" value="2"/>
</dbReference>
<dbReference type="InterPro" id="IPR047157">
    <property type="entry name" value="PHRF1/Atg35"/>
</dbReference>
<dbReference type="PANTHER" id="PTHR12618">
    <property type="entry name" value="PHD AND RING FINGER DOMAIN-CONTAINING PROTEIN 1"/>
    <property type="match status" value="1"/>
</dbReference>
<dbReference type="Pfam" id="PF00628">
    <property type="entry name" value="PHD"/>
    <property type="match status" value="1"/>
</dbReference>
<evidence type="ECO:0000256" key="2">
    <source>
        <dbReference type="ARBA" id="ARBA00022771"/>
    </source>
</evidence>
<feature type="compositionally biased region" description="Basic and acidic residues" evidence="5">
    <location>
        <begin position="480"/>
        <end position="493"/>
    </location>
</feature>
<evidence type="ECO:0000256" key="4">
    <source>
        <dbReference type="PROSITE-ProRule" id="PRU00175"/>
    </source>
</evidence>
<dbReference type="SUPFAM" id="SSF57850">
    <property type="entry name" value="RING/U-box"/>
    <property type="match status" value="1"/>
</dbReference>
<evidence type="ECO:0000256" key="5">
    <source>
        <dbReference type="SAM" id="MobiDB-lite"/>
    </source>
</evidence>
<feature type="region of interest" description="Disordered" evidence="5">
    <location>
        <begin position="413"/>
        <end position="570"/>
    </location>
</feature>
<keyword evidence="9" id="KW-1185">Reference proteome</keyword>
<feature type="compositionally biased region" description="Polar residues" evidence="5">
    <location>
        <begin position="413"/>
        <end position="427"/>
    </location>
</feature>
<dbReference type="CDD" id="cd15543">
    <property type="entry name" value="PHD_RSF1"/>
    <property type="match status" value="1"/>
</dbReference>
<organism evidence="8 9">
    <name type="scientific">Mesorhabditis spiculigera</name>
    <dbReference type="NCBI Taxonomy" id="96644"/>
    <lineage>
        <taxon>Eukaryota</taxon>
        <taxon>Metazoa</taxon>
        <taxon>Ecdysozoa</taxon>
        <taxon>Nematoda</taxon>
        <taxon>Chromadorea</taxon>
        <taxon>Rhabditida</taxon>
        <taxon>Rhabditina</taxon>
        <taxon>Rhabditomorpha</taxon>
        <taxon>Rhabditoidea</taxon>
        <taxon>Rhabditidae</taxon>
        <taxon>Mesorhabditinae</taxon>
        <taxon>Mesorhabditis</taxon>
    </lineage>
</organism>
<dbReference type="InterPro" id="IPR001965">
    <property type="entry name" value="Znf_PHD"/>
</dbReference>
<dbReference type="InterPro" id="IPR013083">
    <property type="entry name" value="Znf_RING/FYVE/PHD"/>
</dbReference>
<dbReference type="Pfam" id="PF13639">
    <property type="entry name" value="zf-RING_2"/>
    <property type="match status" value="1"/>
</dbReference>
<feature type="compositionally biased region" description="Basic and acidic residues" evidence="5">
    <location>
        <begin position="284"/>
        <end position="298"/>
    </location>
</feature>
<evidence type="ECO:0000313" key="8">
    <source>
        <dbReference type="EMBL" id="CAJ0576337.1"/>
    </source>
</evidence>
<dbReference type="EMBL" id="CATQJA010002643">
    <property type="protein sequence ID" value="CAJ0576337.1"/>
    <property type="molecule type" value="Genomic_DNA"/>
</dbReference>
<proteinExistence type="predicted"/>
<dbReference type="PROSITE" id="PS50016">
    <property type="entry name" value="ZF_PHD_2"/>
    <property type="match status" value="1"/>
</dbReference>
<dbReference type="PANTHER" id="PTHR12618:SF20">
    <property type="entry name" value="PHD AND RING FINGER DOMAIN-CONTAINING PROTEIN 1"/>
    <property type="match status" value="1"/>
</dbReference>
<feature type="compositionally biased region" description="Basic residues" evidence="5">
    <location>
        <begin position="248"/>
        <end position="283"/>
    </location>
</feature>
<evidence type="ECO:0000256" key="3">
    <source>
        <dbReference type="ARBA" id="ARBA00022833"/>
    </source>
</evidence>
<dbReference type="InterPro" id="IPR019786">
    <property type="entry name" value="Zinc_finger_PHD-type_CS"/>
</dbReference>
<feature type="compositionally biased region" description="Basic and acidic residues" evidence="5">
    <location>
        <begin position="428"/>
        <end position="473"/>
    </location>
</feature>
<dbReference type="GO" id="GO:0008270">
    <property type="term" value="F:zinc ion binding"/>
    <property type="evidence" value="ECO:0007669"/>
    <property type="project" value="UniProtKB-KW"/>
</dbReference>
<dbReference type="Proteomes" id="UP001177023">
    <property type="component" value="Unassembled WGS sequence"/>
</dbReference>